<accession>A0A2M8L847</accession>
<dbReference type="EMBL" id="PFEP01000042">
    <property type="protein sequence ID" value="PJE72770.1"/>
    <property type="molecule type" value="Genomic_DNA"/>
</dbReference>
<protein>
    <submittedName>
        <fullName evidence="2">Uncharacterized protein</fullName>
    </submittedName>
</protein>
<gene>
    <name evidence="2" type="ORF">COV00_03465</name>
</gene>
<evidence type="ECO:0000256" key="1">
    <source>
        <dbReference type="SAM" id="Phobius"/>
    </source>
</evidence>
<comment type="caution">
    <text evidence="2">The sequence shown here is derived from an EMBL/GenBank/DDBJ whole genome shotgun (WGS) entry which is preliminary data.</text>
</comment>
<keyword evidence="1" id="KW-1133">Transmembrane helix</keyword>
<dbReference type="Proteomes" id="UP000230603">
    <property type="component" value="Unassembled WGS sequence"/>
</dbReference>
<keyword evidence="1" id="KW-0812">Transmembrane</keyword>
<organism evidence="2 3">
    <name type="scientific">Candidatus Tagabacteria bacterium CG10_big_fil_rev_8_21_14_0_10_40_13</name>
    <dbReference type="NCBI Taxonomy" id="1975022"/>
    <lineage>
        <taxon>Bacteria</taxon>
        <taxon>Candidatus Tagaibacteriota</taxon>
    </lineage>
</organism>
<proteinExistence type="predicted"/>
<evidence type="ECO:0000313" key="3">
    <source>
        <dbReference type="Proteomes" id="UP000230603"/>
    </source>
</evidence>
<reference evidence="3" key="1">
    <citation type="submission" date="2017-09" db="EMBL/GenBank/DDBJ databases">
        <title>Depth-based differentiation of microbial function through sediment-hosted aquifers and enrichment of novel symbionts in the deep terrestrial subsurface.</title>
        <authorList>
            <person name="Probst A.J."/>
            <person name="Ladd B."/>
            <person name="Jarett J.K."/>
            <person name="Geller-Mcgrath D.E."/>
            <person name="Sieber C.M.K."/>
            <person name="Emerson J.B."/>
            <person name="Anantharaman K."/>
            <person name="Thomas B.C."/>
            <person name="Malmstrom R."/>
            <person name="Stieglmeier M."/>
            <person name="Klingl A."/>
            <person name="Woyke T."/>
            <person name="Ryan C.M."/>
            <person name="Banfield J.F."/>
        </authorList>
    </citation>
    <scope>NUCLEOTIDE SEQUENCE [LARGE SCALE GENOMIC DNA]</scope>
</reference>
<evidence type="ECO:0000313" key="2">
    <source>
        <dbReference type="EMBL" id="PJE72770.1"/>
    </source>
</evidence>
<sequence>MKEKIKKITKKILLIILLLLGGGTLAGIVQEEIGYGFLHGLVMLGIVLGFIKIIGIDSLWRKRNKKEEK</sequence>
<feature type="transmembrane region" description="Helical" evidence="1">
    <location>
        <begin position="36"/>
        <end position="60"/>
    </location>
</feature>
<dbReference type="AlphaFoldDB" id="A0A2M8L847"/>
<keyword evidence="1" id="KW-0472">Membrane</keyword>
<name>A0A2M8L847_9BACT</name>